<dbReference type="SUPFAM" id="SSF54975">
    <property type="entry name" value="Acylphosphatase/BLUF domain-like"/>
    <property type="match status" value="1"/>
</dbReference>
<dbReference type="Gene3D" id="3.30.420.360">
    <property type="match status" value="1"/>
</dbReference>
<dbReference type="Pfam" id="PF01300">
    <property type="entry name" value="Sua5_yciO_yrdC"/>
    <property type="match status" value="1"/>
</dbReference>
<dbReference type="GO" id="GO:0016874">
    <property type="term" value="F:ligase activity"/>
    <property type="evidence" value="ECO:0007669"/>
    <property type="project" value="UniProtKB-UniRule"/>
</dbReference>
<dbReference type="UniPathway" id="UPA00335"/>
<dbReference type="InterPro" id="IPR055128">
    <property type="entry name" value="HypF_C_2"/>
</dbReference>
<keyword evidence="15" id="KW-1185">Reference proteome</keyword>
<evidence type="ECO:0000256" key="3">
    <source>
        <dbReference type="ARBA" id="ARBA00008097"/>
    </source>
</evidence>
<dbReference type="NCBIfam" id="TIGR00143">
    <property type="entry name" value="hypF"/>
    <property type="match status" value="1"/>
</dbReference>
<dbReference type="PANTHER" id="PTHR42959:SF1">
    <property type="entry name" value="CARBAMOYLTRANSFERASE HYPF"/>
    <property type="match status" value="1"/>
</dbReference>
<evidence type="ECO:0000256" key="6">
    <source>
        <dbReference type="ARBA" id="ARBA00022771"/>
    </source>
</evidence>
<feature type="active site" evidence="11">
    <location>
        <position position="47"/>
    </location>
</feature>
<feature type="domain" description="YrdC-like" evidence="13">
    <location>
        <begin position="209"/>
        <end position="397"/>
    </location>
</feature>
<dbReference type="GO" id="GO:0008270">
    <property type="term" value="F:zinc ion binding"/>
    <property type="evidence" value="ECO:0007669"/>
    <property type="project" value="UniProtKB-KW"/>
</dbReference>
<dbReference type="GO" id="GO:0003725">
    <property type="term" value="F:double-stranded RNA binding"/>
    <property type="evidence" value="ECO:0007669"/>
    <property type="project" value="InterPro"/>
</dbReference>
<proteinExistence type="inferred from homology"/>
<dbReference type="InterPro" id="IPR011125">
    <property type="entry name" value="Znf_HypF"/>
</dbReference>
<dbReference type="EC" id="6.2.-.-" evidence="10"/>
<dbReference type="InterPro" id="IPR051060">
    <property type="entry name" value="Carbamoyltrans_HypF-like"/>
</dbReference>
<evidence type="ECO:0000259" key="13">
    <source>
        <dbReference type="PROSITE" id="PS51163"/>
    </source>
</evidence>
<evidence type="ECO:0000256" key="11">
    <source>
        <dbReference type="PROSITE-ProRule" id="PRU00520"/>
    </source>
</evidence>
<dbReference type="PANTHER" id="PTHR42959">
    <property type="entry name" value="CARBAMOYLTRANSFERASE"/>
    <property type="match status" value="1"/>
</dbReference>
<dbReference type="Pfam" id="PF17788">
    <property type="entry name" value="HypF_C"/>
    <property type="match status" value="1"/>
</dbReference>
<dbReference type="STRING" id="571932.SAMN05421743_103123"/>
<protein>
    <recommendedName>
        <fullName evidence="10">Carbamoyltransferase</fullName>
        <ecNumber evidence="10">6.2.-.-</ecNumber>
    </recommendedName>
</protein>
<feature type="domain" description="Acylphosphatase-like" evidence="12">
    <location>
        <begin position="14"/>
        <end position="100"/>
    </location>
</feature>
<feature type="active site" evidence="11">
    <location>
        <position position="29"/>
    </location>
</feature>
<dbReference type="Pfam" id="PF07503">
    <property type="entry name" value="zf-HYPF"/>
    <property type="match status" value="2"/>
</dbReference>
<keyword evidence="4" id="KW-0436">Ligase</keyword>
<sequence>MAKGKLGGANTGKRLRLDVTGVVQGVGFRPYIYRLAQKNHLTGFVLNNAGKVSIEVEGRKGDIDAFYHALKTETAAPARIDALKGKVLFPSGDENFSIKQSEKNDKAATAFPADLAVCEECLAEIHDETSRYYQYPFTSCTYCGPRYTVIEKLPYDRKTTSMSTFVLCEDCQQVYEDPNNRRFHAQTIACPVCGPQMKFVNENGKEQENDWLRRAADVLGTNGTLAVKGIGGFHLMCNALSKQAIERLRKRKNRPSKPLALMAGDINVIEQYFNLDETERKALKSPQAPIVLLTPKQKAKEALPLDAIAPGLYRIGVMMAYTPLHHLLFTQGPELIIATSGNRSGLPIAKTNDEALTQLKGMVEGFLIHDRAIVTRIDDSVGQSMNGQFSLIRRARGFVPDSISIPTSGEAPAVLGAGAEMKNTFCVLDNDKALLSQHIGDIDSLESLASYQERLDHVLSLSEKNPEVIAYDPHPAYMISKELTAGLENPLPVYHHHAHMAACMAEHQLETPVIGCILDGTGYGTDGTMWGFEILTGDYSNFERNVHLQPVSLPGGEAAIRHPWMMAVSLIYEAVEDKEMASKTAAELFTEYQVPLVAAQLQGSQGIRVSSAGRLFDAVAAMLGLCKKSSYEGEAAVLLSEMMEKQSLEPETSDIYEFTIAQGEWKIDGMIQGILADIHHGIAKETIAAKFHHTIAEMVCAGVCIAAGETSKLPVVLSGGVWQNRYLVKVTKHLLEQHGYSEFTHRQVPAGDGNIALGQAAVAKWRCSKNNVSINAGKGR</sequence>
<dbReference type="Proteomes" id="UP000198584">
    <property type="component" value="Unassembled WGS sequence"/>
</dbReference>
<reference evidence="14 15" key="1">
    <citation type="submission" date="2016-10" db="EMBL/GenBank/DDBJ databases">
        <authorList>
            <person name="de Groot N.N."/>
        </authorList>
    </citation>
    <scope>NUCLEOTIDE SEQUENCE [LARGE SCALE GENOMIC DNA]</scope>
    <source>
        <strain evidence="14 15">CCM7597</strain>
    </source>
</reference>
<dbReference type="Pfam" id="PF00708">
    <property type="entry name" value="Acylphosphatase"/>
    <property type="match status" value="1"/>
</dbReference>
<comment type="similarity">
    <text evidence="3 10">Belongs to the carbamoyltransferase HypF family.</text>
</comment>
<dbReference type="AlphaFoldDB" id="A0A1H3Z493"/>
<dbReference type="Gene3D" id="3.30.420.40">
    <property type="match status" value="1"/>
</dbReference>
<comment type="similarity">
    <text evidence="2">Belongs to the acylphosphatase family.</text>
</comment>
<keyword evidence="7" id="KW-0862">Zinc</keyword>
<dbReference type="InterPro" id="IPR036046">
    <property type="entry name" value="Acylphosphatase-like_dom_sf"/>
</dbReference>
<evidence type="ECO:0000256" key="10">
    <source>
        <dbReference type="PIRNR" id="PIRNR006256"/>
    </source>
</evidence>
<dbReference type="GO" id="GO:0016743">
    <property type="term" value="F:carboxyl- or carbamoyltransferase activity"/>
    <property type="evidence" value="ECO:0007669"/>
    <property type="project" value="UniProtKB-UniRule"/>
</dbReference>
<dbReference type="InterPro" id="IPR001792">
    <property type="entry name" value="Acylphosphatase-like_dom"/>
</dbReference>
<dbReference type="SUPFAM" id="SSF55821">
    <property type="entry name" value="YrdC/RibB"/>
    <property type="match status" value="1"/>
</dbReference>
<evidence type="ECO:0000259" key="12">
    <source>
        <dbReference type="PROSITE" id="PS51160"/>
    </source>
</evidence>
<dbReference type="GO" id="GO:0003998">
    <property type="term" value="F:acylphosphatase activity"/>
    <property type="evidence" value="ECO:0007669"/>
    <property type="project" value="UniProtKB-EC"/>
</dbReference>
<dbReference type="InterPro" id="IPR004421">
    <property type="entry name" value="Carbamoyltransferase_HypF"/>
</dbReference>
<organism evidence="14 15">
    <name type="scientific">Thalassobacillus cyri</name>
    <dbReference type="NCBI Taxonomy" id="571932"/>
    <lineage>
        <taxon>Bacteria</taxon>
        <taxon>Bacillati</taxon>
        <taxon>Bacillota</taxon>
        <taxon>Bacilli</taxon>
        <taxon>Bacillales</taxon>
        <taxon>Bacillaceae</taxon>
        <taxon>Thalassobacillus</taxon>
    </lineage>
</organism>
<keyword evidence="11" id="KW-0378">Hydrolase</keyword>
<dbReference type="InterPro" id="IPR017968">
    <property type="entry name" value="Acylphosphatase_CS"/>
</dbReference>
<dbReference type="OrthoDB" id="9808093at2"/>
<dbReference type="EMBL" id="FNQR01000003">
    <property type="protein sequence ID" value="SEA18609.1"/>
    <property type="molecule type" value="Genomic_DNA"/>
</dbReference>
<evidence type="ECO:0000313" key="14">
    <source>
        <dbReference type="EMBL" id="SEA18609.1"/>
    </source>
</evidence>
<dbReference type="PROSITE" id="PS51160">
    <property type="entry name" value="ACYLPHOSPHATASE_3"/>
    <property type="match status" value="1"/>
</dbReference>
<dbReference type="InterPro" id="IPR017945">
    <property type="entry name" value="DHBP_synth_RibB-like_a/b_dom"/>
</dbReference>
<evidence type="ECO:0000256" key="7">
    <source>
        <dbReference type="ARBA" id="ARBA00022833"/>
    </source>
</evidence>
<evidence type="ECO:0000256" key="9">
    <source>
        <dbReference type="ARBA" id="ARBA00048220"/>
    </source>
</evidence>
<evidence type="ECO:0000256" key="4">
    <source>
        <dbReference type="ARBA" id="ARBA00022598"/>
    </source>
</evidence>
<evidence type="ECO:0000256" key="1">
    <source>
        <dbReference type="ARBA" id="ARBA00004711"/>
    </source>
</evidence>
<dbReference type="Pfam" id="PF22521">
    <property type="entry name" value="HypF_C_2"/>
    <property type="match status" value="1"/>
</dbReference>
<comment type="catalytic activity">
    <reaction evidence="8 11">
        <text>an acyl phosphate + H2O = a carboxylate + phosphate + H(+)</text>
        <dbReference type="Rhea" id="RHEA:14965"/>
        <dbReference type="ChEBI" id="CHEBI:15377"/>
        <dbReference type="ChEBI" id="CHEBI:15378"/>
        <dbReference type="ChEBI" id="CHEBI:29067"/>
        <dbReference type="ChEBI" id="CHEBI:43474"/>
        <dbReference type="ChEBI" id="CHEBI:59918"/>
        <dbReference type="EC" id="3.6.1.7"/>
    </reaction>
</comment>
<dbReference type="Gene3D" id="3.30.110.120">
    <property type="match status" value="1"/>
</dbReference>
<dbReference type="PROSITE" id="PS51163">
    <property type="entry name" value="YRDC"/>
    <property type="match status" value="1"/>
</dbReference>
<dbReference type="GO" id="GO:0051604">
    <property type="term" value="P:protein maturation"/>
    <property type="evidence" value="ECO:0007669"/>
    <property type="project" value="TreeGrafter"/>
</dbReference>
<dbReference type="InterPro" id="IPR006070">
    <property type="entry name" value="Sua5-like_dom"/>
</dbReference>
<comment type="catalytic activity">
    <reaction evidence="9">
        <text>C-terminal L-cysteinyl-[HypE protein] + carbamoyl phosphate + ATP + H2O = C-terminal S-carboxamide-L-cysteinyl-[HypE protein] + AMP + phosphate + diphosphate + H(+)</text>
        <dbReference type="Rhea" id="RHEA:55636"/>
        <dbReference type="Rhea" id="RHEA-COMP:14247"/>
        <dbReference type="Rhea" id="RHEA-COMP:14392"/>
        <dbReference type="ChEBI" id="CHEBI:15377"/>
        <dbReference type="ChEBI" id="CHEBI:15378"/>
        <dbReference type="ChEBI" id="CHEBI:30616"/>
        <dbReference type="ChEBI" id="CHEBI:33019"/>
        <dbReference type="ChEBI" id="CHEBI:43474"/>
        <dbReference type="ChEBI" id="CHEBI:58228"/>
        <dbReference type="ChEBI" id="CHEBI:76913"/>
        <dbReference type="ChEBI" id="CHEBI:139126"/>
        <dbReference type="ChEBI" id="CHEBI:456215"/>
    </reaction>
</comment>
<evidence type="ECO:0000256" key="2">
    <source>
        <dbReference type="ARBA" id="ARBA00005614"/>
    </source>
</evidence>
<evidence type="ECO:0000256" key="5">
    <source>
        <dbReference type="ARBA" id="ARBA00022723"/>
    </source>
</evidence>
<evidence type="ECO:0000313" key="15">
    <source>
        <dbReference type="Proteomes" id="UP000198584"/>
    </source>
</evidence>
<dbReference type="PIRSF" id="PIRSF006256">
    <property type="entry name" value="CMPcnvr_hdrg_mat"/>
    <property type="match status" value="1"/>
</dbReference>
<keyword evidence="5" id="KW-0479">Metal-binding</keyword>
<dbReference type="PROSITE" id="PS00150">
    <property type="entry name" value="ACYLPHOSPHATASE_1"/>
    <property type="match status" value="1"/>
</dbReference>
<evidence type="ECO:0000256" key="8">
    <source>
        <dbReference type="ARBA" id="ARBA00047645"/>
    </source>
</evidence>
<name>A0A1H3Z493_9BACI</name>
<gene>
    <name evidence="14" type="ORF">SAMN05421743_103123</name>
</gene>
<dbReference type="InterPro" id="IPR041440">
    <property type="entry name" value="HypF_C"/>
</dbReference>
<keyword evidence="6" id="KW-0863">Zinc-finger</keyword>
<comment type="pathway">
    <text evidence="1">Protein modification; [NiFe] hydrogenase maturation.</text>
</comment>
<accession>A0A1H3Z493</accession>
<dbReference type="Gene3D" id="3.90.870.50">
    <property type="match status" value="1"/>
</dbReference>
<dbReference type="RefSeq" id="WP_093042965.1">
    <property type="nucleotide sequence ID" value="NZ_FNQR01000003.1"/>
</dbReference>